<keyword evidence="3" id="KW-1185">Reference proteome</keyword>
<sequence length="282" mass="30656">MVFCSCHALAQEQNTVQELRTRLKEGEVDAANSQKEAQERVSQLQKELIRYQEQSVSREFEMKGQLCRLTSDLESARKENADSTAHVYLLKAQLASQQELLSQAQAQLVERRQELQASTDALGAEKALSAKNQATIKELSQELQSFRAERGDKDALLKSQLIKDTRQTRAFQEIKRLIDWATTPPSSARSSGGIRGVDATTPCSGAVAGMPSHTGGDLGSPVLSSAVELQHLGRIDELADAAAPPHLPVSSTSQVSHRQSKPLAAAALYRLRSSLTALAAVE</sequence>
<name>A0A699Z2H2_HAELA</name>
<proteinExistence type="predicted"/>
<dbReference type="EMBL" id="BLLF01000586">
    <property type="protein sequence ID" value="GFH13199.1"/>
    <property type="molecule type" value="Genomic_DNA"/>
</dbReference>
<dbReference type="AlphaFoldDB" id="A0A699Z2H2"/>
<feature type="non-terminal residue" evidence="2">
    <location>
        <position position="282"/>
    </location>
</feature>
<gene>
    <name evidence="2" type="ORF">HaLaN_09034</name>
</gene>
<protein>
    <submittedName>
        <fullName evidence="2">Kinesin motor domain-containing protein</fullName>
    </submittedName>
</protein>
<keyword evidence="1" id="KW-0175">Coiled coil</keyword>
<reference evidence="2 3" key="1">
    <citation type="submission" date="2020-02" db="EMBL/GenBank/DDBJ databases">
        <title>Draft genome sequence of Haematococcus lacustris strain NIES-144.</title>
        <authorList>
            <person name="Morimoto D."/>
            <person name="Nakagawa S."/>
            <person name="Yoshida T."/>
            <person name="Sawayama S."/>
        </authorList>
    </citation>
    <scope>NUCLEOTIDE SEQUENCE [LARGE SCALE GENOMIC DNA]</scope>
    <source>
        <strain evidence="2 3">NIES-144</strain>
    </source>
</reference>
<feature type="coiled-coil region" evidence="1">
    <location>
        <begin position="94"/>
        <end position="149"/>
    </location>
</feature>
<feature type="coiled-coil region" evidence="1">
    <location>
        <begin position="9"/>
        <end position="54"/>
    </location>
</feature>
<comment type="caution">
    <text evidence="2">The sequence shown here is derived from an EMBL/GenBank/DDBJ whole genome shotgun (WGS) entry which is preliminary data.</text>
</comment>
<dbReference type="Proteomes" id="UP000485058">
    <property type="component" value="Unassembled WGS sequence"/>
</dbReference>
<evidence type="ECO:0000313" key="2">
    <source>
        <dbReference type="EMBL" id="GFH13199.1"/>
    </source>
</evidence>
<feature type="non-terminal residue" evidence="2">
    <location>
        <position position="1"/>
    </location>
</feature>
<evidence type="ECO:0000313" key="3">
    <source>
        <dbReference type="Proteomes" id="UP000485058"/>
    </source>
</evidence>
<evidence type="ECO:0000256" key="1">
    <source>
        <dbReference type="SAM" id="Coils"/>
    </source>
</evidence>
<accession>A0A699Z2H2</accession>
<organism evidence="2 3">
    <name type="scientific">Haematococcus lacustris</name>
    <name type="common">Green alga</name>
    <name type="synonym">Haematococcus pluvialis</name>
    <dbReference type="NCBI Taxonomy" id="44745"/>
    <lineage>
        <taxon>Eukaryota</taxon>
        <taxon>Viridiplantae</taxon>
        <taxon>Chlorophyta</taxon>
        <taxon>core chlorophytes</taxon>
        <taxon>Chlorophyceae</taxon>
        <taxon>CS clade</taxon>
        <taxon>Chlamydomonadales</taxon>
        <taxon>Haematococcaceae</taxon>
        <taxon>Haematococcus</taxon>
    </lineage>
</organism>